<keyword evidence="2 4" id="KW-0808">Transferase</keyword>
<accession>A0A0J6VLW6</accession>
<dbReference type="Proteomes" id="UP000036513">
    <property type="component" value="Unassembled WGS sequence"/>
</dbReference>
<proteinExistence type="predicted"/>
<sequence>MLLDRTLGDTAAMLGIVVDEHPEAARVIALYDRHAAAWSRDRGDRLIERAWLDRFVASLPGQRRTVLDVGCGTAVPIGQYLIEQGCHVHGVDSSSAMIAMRAARFPEHRWDVADMRALSLHRQFDGIIAWDSLFHLSAHDQRRMFPTLSRHAAPGAVLLFNSGPSAGEQIGSYQGEPLYHASLDESEYRDLLGDNGFDVIAHAVTDPTCGQRTIWLAQQA</sequence>
<comment type="caution">
    <text evidence="4">The sequence shown here is derived from an EMBL/GenBank/DDBJ whole genome shotgun (WGS) entry which is preliminary data.</text>
</comment>
<dbReference type="InterPro" id="IPR041698">
    <property type="entry name" value="Methyltransf_25"/>
</dbReference>
<name>A0A0J6VLW6_9MYCO</name>
<dbReference type="GO" id="GO:0030798">
    <property type="term" value="F:trans-aconitate 2-methyltransferase activity"/>
    <property type="evidence" value="ECO:0007669"/>
    <property type="project" value="UniProtKB-EC"/>
</dbReference>
<dbReference type="CDD" id="cd02440">
    <property type="entry name" value="AdoMet_MTases"/>
    <property type="match status" value="1"/>
</dbReference>
<evidence type="ECO:0000313" key="4">
    <source>
        <dbReference type="EMBL" id="KMO70473.1"/>
    </source>
</evidence>
<evidence type="ECO:0000256" key="1">
    <source>
        <dbReference type="ARBA" id="ARBA00022603"/>
    </source>
</evidence>
<evidence type="ECO:0000259" key="3">
    <source>
        <dbReference type="Pfam" id="PF13649"/>
    </source>
</evidence>
<dbReference type="GO" id="GO:0032259">
    <property type="term" value="P:methylation"/>
    <property type="evidence" value="ECO:0007669"/>
    <property type="project" value="UniProtKB-KW"/>
</dbReference>
<dbReference type="EC" id="2.1.1.144" evidence="4"/>
<dbReference type="InterPro" id="IPR029063">
    <property type="entry name" value="SAM-dependent_MTases_sf"/>
</dbReference>
<dbReference type="RefSeq" id="WP_082169068.1">
    <property type="nucleotide sequence ID" value="NZ_JYNL01000064.1"/>
</dbReference>
<protein>
    <submittedName>
        <fullName evidence="4">Trans-aconitate 2-methyltransferase</fullName>
        <ecNumber evidence="4">2.1.1.144</ecNumber>
    </submittedName>
</protein>
<dbReference type="EMBL" id="JYNL01000064">
    <property type="protein sequence ID" value="KMO70473.1"/>
    <property type="molecule type" value="Genomic_DNA"/>
</dbReference>
<keyword evidence="1 4" id="KW-0489">Methyltransferase</keyword>
<dbReference type="SMR" id="A0A0J6VLW6"/>
<dbReference type="STRING" id="37916.MCHLDSM_05361"/>
<dbReference type="Pfam" id="PF13649">
    <property type="entry name" value="Methyltransf_25"/>
    <property type="match status" value="1"/>
</dbReference>
<keyword evidence="5" id="KW-1185">Reference proteome</keyword>
<dbReference type="PANTHER" id="PTHR43861">
    <property type="entry name" value="TRANS-ACONITATE 2-METHYLTRANSFERASE-RELATED"/>
    <property type="match status" value="1"/>
</dbReference>
<dbReference type="AlphaFoldDB" id="A0A0J6VLW6"/>
<dbReference type="PATRIC" id="fig|37916.4.peg.5368"/>
<dbReference type="PANTHER" id="PTHR43861:SF1">
    <property type="entry name" value="TRANS-ACONITATE 2-METHYLTRANSFERASE"/>
    <property type="match status" value="1"/>
</dbReference>
<gene>
    <name evidence="4" type="primary">tam_2</name>
    <name evidence="4" type="ORF">MCHLDSM_05361</name>
</gene>
<evidence type="ECO:0000256" key="2">
    <source>
        <dbReference type="ARBA" id="ARBA00022679"/>
    </source>
</evidence>
<feature type="domain" description="Methyltransferase" evidence="3">
    <location>
        <begin position="66"/>
        <end position="155"/>
    </location>
</feature>
<dbReference type="Gene3D" id="3.40.50.150">
    <property type="entry name" value="Vaccinia Virus protein VP39"/>
    <property type="match status" value="1"/>
</dbReference>
<organism evidence="4 5">
    <name type="scientific">Mycolicibacterium chlorophenolicum</name>
    <dbReference type="NCBI Taxonomy" id="37916"/>
    <lineage>
        <taxon>Bacteria</taxon>
        <taxon>Bacillati</taxon>
        <taxon>Actinomycetota</taxon>
        <taxon>Actinomycetes</taxon>
        <taxon>Mycobacteriales</taxon>
        <taxon>Mycobacteriaceae</taxon>
        <taxon>Mycolicibacterium</taxon>
    </lineage>
</organism>
<evidence type="ECO:0000313" key="5">
    <source>
        <dbReference type="Proteomes" id="UP000036513"/>
    </source>
</evidence>
<reference evidence="4 5" key="1">
    <citation type="journal article" date="2015" name="Genome Biol. Evol.">
        <title>Characterization of Three Mycobacterium spp. with Potential Use in Bioremediation by Genome Sequencing and Comparative Genomics.</title>
        <authorList>
            <person name="Das S."/>
            <person name="Pettersson B.M."/>
            <person name="Behra P.R."/>
            <person name="Ramesh M."/>
            <person name="Dasgupta S."/>
            <person name="Bhattacharya A."/>
            <person name="Kirsebom L.A."/>
        </authorList>
    </citation>
    <scope>NUCLEOTIDE SEQUENCE [LARGE SCALE GENOMIC DNA]</scope>
    <source>
        <strain evidence="4 5">DSM 43826</strain>
    </source>
</reference>
<dbReference type="SUPFAM" id="SSF53335">
    <property type="entry name" value="S-adenosyl-L-methionine-dependent methyltransferases"/>
    <property type="match status" value="1"/>
</dbReference>